<organism evidence="3 4">
    <name type="scientific">Clavibacter michiganensis subsp. insidiosus</name>
    <dbReference type="NCBI Taxonomy" id="33014"/>
    <lineage>
        <taxon>Bacteria</taxon>
        <taxon>Bacillati</taxon>
        <taxon>Actinomycetota</taxon>
        <taxon>Actinomycetes</taxon>
        <taxon>Micrococcales</taxon>
        <taxon>Microbacteriaceae</taxon>
        <taxon>Clavibacter</taxon>
    </lineage>
</organism>
<dbReference type="EMBL" id="QWEA01000026">
    <property type="protein sequence ID" value="RIJ44715.1"/>
    <property type="molecule type" value="Genomic_DNA"/>
</dbReference>
<keyword evidence="2" id="KW-0812">Transmembrane</keyword>
<evidence type="ECO:0000313" key="4">
    <source>
        <dbReference type="Proteomes" id="UP000266634"/>
    </source>
</evidence>
<keyword evidence="2" id="KW-0472">Membrane</keyword>
<name>A0A399N7J2_9MICO</name>
<keyword evidence="2" id="KW-1133">Transmembrane helix</keyword>
<dbReference type="AlphaFoldDB" id="A0A399N7J2"/>
<feature type="compositionally biased region" description="Low complexity" evidence="1">
    <location>
        <begin position="39"/>
        <end position="61"/>
    </location>
</feature>
<evidence type="ECO:0000256" key="2">
    <source>
        <dbReference type="SAM" id="Phobius"/>
    </source>
</evidence>
<dbReference type="Proteomes" id="UP000266634">
    <property type="component" value="Unassembled WGS sequence"/>
</dbReference>
<evidence type="ECO:0000313" key="3">
    <source>
        <dbReference type="EMBL" id="RIJ44715.1"/>
    </source>
</evidence>
<sequence>MRMRSETTGLSRWPWVIGGTAVLVIGGVLLYGQATPTNTPAPASSSSVTPAPEASAAASGAGDDDPGVAPMGCLGGLDRNAAMVLTAQKEAPHTTYGAVEVAAAFHRWLWQYPDPGVDDINAIASNVISADASPAWKDIASEYAAAGNDPTHGVVSAGTSFHISTTNGLWAVAPDSSADQVTVNLAAGYVIDGALSPTKVAGIALIMQWSNGAWHVLSGNLIDQALLAQGGIRYTGGC</sequence>
<reference evidence="3 4" key="1">
    <citation type="submission" date="2018-08" db="EMBL/GenBank/DDBJ databases">
        <title>Genome Sequence of Clavibacter michiganensis Subspecies type strains, and the Atypical Peach-Colored Strains Isolated from Tomato.</title>
        <authorList>
            <person name="Osdaghi E."/>
            <person name="Portier P."/>
            <person name="Briand M."/>
            <person name="Jacques M.-A."/>
        </authorList>
    </citation>
    <scope>NUCLEOTIDE SEQUENCE [LARGE SCALE GENOMIC DNA]</scope>
    <source>
        <strain evidence="3 4">CFBP 6488</strain>
    </source>
</reference>
<feature type="region of interest" description="Disordered" evidence="1">
    <location>
        <begin position="39"/>
        <end position="72"/>
    </location>
</feature>
<feature type="transmembrane region" description="Helical" evidence="2">
    <location>
        <begin position="12"/>
        <end position="32"/>
    </location>
</feature>
<comment type="caution">
    <text evidence="3">The sequence shown here is derived from an EMBL/GenBank/DDBJ whole genome shotgun (WGS) entry which is preliminary data.</text>
</comment>
<gene>
    <name evidence="3" type="ORF">DZF93_01810</name>
</gene>
<protein>
    <submittedName>
        <fullName evidence="3">Uncharacterized protein</fullName>
    </submittedName>
</protein>
<accession>A0A399N7J2</accession>
<proteinExistence type="predicted"/>
<evidence type="ECO:0000256" key="1">
    <source>
        <dbReference type="SAM" id="MobiDB-lite"/>
    </source>
</evidence>